<accession>A0A556P6G7</accession>
<dbReference type="OrthoDB" id="1258529at2"/>
<dbReference type="RefSeq" id="WP_144089683.1">
    <property type="nucleotide sequence ID" value="NZ_VMHE01000042.1"/>
</dbReference>
<gene>
    <name evidence="1" type="ORF">FPQ13_12625</name>
</gene>
<organism evidence="1 2">
    <name type="scientific">Allobacillus salarius</name>
    <dbReference type="NCBI Taxonomy" id="1955272"/>
    <lineage>
        <taxon>Bacteria</taxon>
        <taxon>Bacillati</taxon>
        <taxon>Bacillota</taxon>
        <taxon>Bacilli</taxon>
        <taxon>Bacillales</taxon>
        <taxon>Bacillaceae</taxon>
        <taxon>Allobacillus</taxon>
    </lineage>
</organism>
<protein>
    <submittedName>
        <fullName evidence="1">Uncharacterized protein</fullName>
    </submittedName>
</protein>
<dbReference type="AlphaFoldDB" id="A0A556P6G7"/>
<evidence type="ECO:0000313" key="2">
    <source>
        <dbReference type="Proteomes" id="UP000316425"/>
    </source>
</evidence>
<dbReference type="SUPFAM" id="SSF46785">
    <property type="entry name" value="Winged helix' DNA-binding domain"/>
    <property type="match status" value="1"/>
</dbReference>
<evidence type="ECO:0000313" key="1">
    <source>
        <dbReference type="EMBL" id="TSJ59991.1"/>
    </source>
</evidence>
<reference evidence="1 2" key="1">
    <citation type="submission" date="2019-07" db="EMBL/GenBank/DDBJ databases">
        <title>Allobacillus sp. nov. SKP isolated from shrimp paste of Euphausiacea.</title>
        <authorList>
            <person name="Kanchanasin P."/>
            <person name="Tanasupawat S."/>
            <person name="Shi W."/>
            <person name="Wu L."/>
            <person name="Ma J."/>
        </authorList>
    </citation>
    <scope>NUCLEOTIDE SEQUENCE [LARGE SCALE GENOMIC DNA]</scope>
    <source>
        <strain evidence="1 2">SKP4-8</strain>
    </source>
</reference>
<name>A0A556P6G7_9BACI</name>
<dbReference type="EMBL" id="VMHE01000042">
    <property type="protein sequence ID" value="TSJ59991.1"/>
    <property type="molecule type" value="Genomic_DNA"/>
</dbReference>
<comment type="caution">
    <text evidence="1">The sequence shown here is derived from an EMBL/GenBank/DDBJ whole genome shotgun (WGS) entry which is preliminary data.</text>
</comment>
<proteinExistence type="predicted"/>
<sequence length="307" mass="36320">MIEIKKKLKRAVIKEEYVKLTGSTEEAIILNQFIYWSERTKDVSKYLLEEKTRLENGSKEGDVSLKYGWIYKKAEELKEEVMLSVSVNTVRKHINQLVKKGYLNKRSNPIYRWDKTFQYRVNLVKVTSDLKKIGYRFEDENLLTGSADFDARETNTEQLNNYNEFSKRTGITAIPEITTDTNTNNLSEISSSLSIDDDMKSNDSKQFNKICELYLKLSGKSKISSNDYKAILEVVKEQWNTNLVLKWIEDCFRQFKPQHKNDQIRSFRYVTNYIFDQAHKNYFFQEVVNNEQNTGDYVEDEYFERYG</sequence>
<keyword evidence="2" id="KW-1185">Reference proteome</keyword>
<dbReference type="InterPro" id="IPR036390">
    <property type="entry name" value="WH_DNA-bd_sf"/>
</dbReference>
<dbReference type="Proteomes" id="UP000316425">
    <property type="component" value="Unassembled WGS sequence"/>
</dbReference>